<dbReference type="InterPro" id="IPR006652">
    <property type="entry name" value="Kelch_1"/>
</dbReference>
<dbReference type="AlphaFoldDB" id="A0A9N9M9M0"/>
<dbReference type="InterPro" id="IPR017096">
    <property type="entry name" value="BTB-kelch_protein"/>
</dbReference>
<dbReference type="Pfam" id="PF01344">
    <property type="entry name" value="Kelch_1"/>
    <property type="match status" value="2"/>
</dbReference>
<dbReference type="InterPro" id="IPR011705">
    <property type="entry name" value="BACK"/>
</dbReference>
<dbReference type="Gene3D" id="3.30.710.10">
    <property type="entry name" value="Potassium Channel Kv1.1, Chain A"/>
    <property type="match status" value="1"/>
</dbReference>
<dbReference type="Pfam" id="PF00651">
    <property type="entry name" value="BTB"/>
    <property type="match status" value="1"/>
</dbReference>
<evidence type="ECO:0000256" key="3">
    <source>
        <dbReference type="ARBA" id="ARBA00022737"/>
    </source>
</evidence>
<dbReference type="InterPro" id="IPR011043">
    <property type="entry name" value="Gal_Oxase/kelch_b-propeller"/>
</dbReference>
<evidence type="ECO:0000256" key="1">
    <source>
        <dbReference type="ARBA" id="ARBA00013699"/>
    </source>
</evidence>
<dbReference type="PIRSF" id="PIRSF037037">
    <property type="entry name" value="Kelch-like_protein_gigaxonin"/>
    <property type="match status" value="1"/>
</dbReference>
<evidence type="ECO:0000256" key="4">
    <source>
        <dbReference type="ARBA" id="ARBA00043912"/>
    </source>
</evidence>
<dbReference type="Pfam" id="PF07707">
    <property type="entry name" value="BACK"/>
    <property type="match status" value="1"/>
</dbReference>
<dbReference type="OrthoDB" id="1022638at2759"/>
<dbReference type="Gene3D" id="2.120.10.80">
    <property type="entry name" value="Kelch-type beta propeller"/>
    <property type="match status" value="2"/>
</dbReference>
<reference evidence="6" key="1">
    <citation type="submission" date="2022-01" db="EMBL/GenBank/DDBJ databases">
        <authorList>
            <person name="King R."/>
        </authorList>
    </citation>
    <scope>NUCLEOTIDE SEQUENCE</scope>
</reference>
<proteinExistence type="predicted"/>
<evidence type="ECO:0000313" key="7">
    <source>
        <dbReference type="Proteomes" id="UP001152799"/>
    </source>
</evidence>
<gene>
    <name evidence="6" type="ORF">CEUTPL_LOCUS464</name>
</gene>
<dbReference type="SMART" id="SM00612">
    <property type="entry name" value="Kelch"/>
    <property type="match status" value="6"/>
</dbReference>
<dbReference type="EMBL" id="OU892277">
    <property type="protein sequence ID" value="CAG9759722.1"/>
    <property type="molecule type" value="Genomic_DNA"/>
</dbReference>
<dbReference type="PROSITE" id="PS50097">
    <property type="entry name" value="BTB"/>
    <property type="match status" value="1"/>
</dbReference>
<dbReference type="FunFam" id="1.25.40.420:FF:000001">
    <property type="entry name" value="Kelch-like family member 12"/>
    <property type="match status" value="1"/>
</dbReference>
<keyword evidence="3" id="KW-0677">Repeat</keyword>
<dbReference type="SUPFAM" id="SSF50965">
    <property type="entry name" value="Galactose oxidase, central domain"/>
    <property type="match status" value="1"/>
</dbReference>
<dbReference type="InterPro" id="IPR011333">
    <property type="entry name" value="SKP1/BTB/POZ_sf"/>
</dbReference>
<dbReference type="GO" id="GO:0003779">
    <property type="term" value="F:actin binding"/>
    <property type="evidence" value="ECO:0007669"/>
    <property type="project" value="UniProtKB-KW"/>
</dbReference>
<dbReference type="SMART" id="SM00225">
    <property type="entry name" value="BTB"/>
    <property type="match status" value="1"/>
</dbReference>
<comment type="function">
    <text evidence="4">Probable substrate-specific adapter of an E3 ubiquitin-protein ligase complex which mediates the ubiquitination and subsequent proteasomal degradation of target proteins. May have a role in synapse differentiation and growth.</text>
</comment>
<name>A0A9N9M9M0_9CUCU</name>
<evidence type="ECO:0000259" key="5">
    <source>
        <dbReference type="PROSITE" id="PS50097"/>
    </source>
</evidence>
<dbReference type="PRINTS" id="PR00501">
    <property type="entry name" value="KELCHREPEAT"/>
</dbReference>
<protein>
    <recommendedName>
        <fullName evidence="1">Kelch-like protein diablo</fullName>
    </recommendedName>
</protein>
<evidence type="ECO:0000256" key="2">
    <source>
        <dbReference type="ARBA" id="ARBA00022441"/>
    </source>
</evidence>
<feature type="domain" description="BTB" evidence="5">
    <location>
        <begin position="54"/>
        <end position="121"/>
    </location>
</feature>
<dbReference type="SUPFAM" id="SSF54695">
    <property type="entry name" value="POZ domain"/>
    <property type="match status" value="1"/>
</dbReference>
<sequence length="595" mass="67717">MAPSKLFKLKNESQNPNVKKNKFISGEPGDNISYDFAAKLFGNLNLLRRDKRFCDVEIKLGNKIFSAHRAILSASSPYFHAMFTGELCEKDKKCVELHGLNFSTFETILDFMYSGIVTINKDNVEELVIAADMFEIVEIITECTYFLIDQLHETNAIGIYLFARDHNILELKVPAIRFIEEYFPKVIKEEEIYELDRETFTNILGSEYLKIDSECEMFQSAMKWINHDIANRKQYVFDVLKKVRLPLISFTFLERAIDECPDTSLKVALKSVHSDMFNQKGALVPLDVKPRKCAKKDIYVIGGSKRELNSVWDRGLEMDYVSIEKFDTFTKKWTKVPDMRVNRLVPGVASLNGHIYVVGGEEGSNILCSCERYDPVTKIWTQVKNMVIPRCEFGLCALDGNLYAMGGWVETDISGSIERYDPREDSWEVVGNLPQPRFSMGLVSYEGMIYMVGGCSLNQRNMQDLMSYNPVTKEWIKLPSMSVARFQMGVAVLDDYLYVVGGTNRQQVLSSVERYSFKKTKWETVPNMKLERSGPAVSAMDGFLYVIGGAQIHATPFYRAQCTISAVECFDPYTNTWSDCPPLSETRAEAGAVVI</sequence>
<dbReference type="Pfam" id="PF24681">
    <property type="entry name" value="Kelch_KLHDC2_KLHL20_DRC7"/>
    <property type="match status" value="1"/>
</dbReference>
<dbReference type="SMART" id="SM00875">
    <property type="entry name" value="BACK"/>
    <property type="match status" value="1"/>
</dbReference>
<evidence type="ECO:0000313" key="6">
    <source>
        <dbReference type="EMBL" id="CAG9759722.1"/>
    </source>
</evidence>
<dbReference type="InterPro" id="IPR000210">
    <property type="entry name" value="BTB/POZ_dom"/>
</dbReference>
<dbReference type="PANTHER" id="PTHR45632:SF3">
    <property type="entry name" value="KELCH-LIKE PROTEIN 32"/>
    <property type="match status" value="1"/>
</dbReference>
<organism evidence="6 7">
    <name type="scientific">Ceutorhynchus assimilis</name>
    <name type="common">cabbage seed weevil</name>
    <dbReference type="NCBI Taxonomy" id="467358"/>
    <lineage>
        <taxon>Eukaryota</taxon>
        <taxon>Metazoa</taxon>
        <taxon>Ecdysozoa</taxon>
        <taxon>Arthropoda</taxon>
        <taxon>Hexapoda</taxon>
        <taxon>Insecta</taxon>
        <taxon>Pterygota</taxon>
        <taxon>Neoptera</taxon>
        <taxon>Endopterygota</taxon>
        <taxon>Coleoptera</taxon>
        <taxon>Polyphaga</taxon>
        <taxon>Cucujiformia</taxon>
        <taxon>Curculionidae</taxon>
        <taxon>Ceutorhynchinae</taxon>
        <taxon>Ceutorhynchus</taxon>
    </lineage>
</organism>
<dbReference type="PANTHER" id="PTHR45632">
    <property type="entry name" value="LD33804P"/>
    <property type="match status" value="1"/>
</dbReference>
<keyword evidence="7" id="KW-1185">Reference proteome</keyword>
<dbReference type="InterPro" id="IPR015915">
    <property type="entry name" value="Kelch-typ_b-propeller"/>
</dbReference>
<dbReference type="Proteomes" id="UP001152799">
    <property type="component" value="Chromosome 1"/>
</dbReference>
<accession>A0A9N9M9M0</accession>
<dbReference type="Gene3D" id="1.25.40.420">
    <property type="match status" value="1"/>
</dbReference>
<keyword evidence="2" id="KW-0880">Kelch repeat</keyword>